<dbReference type="InterPro" id="IPR020084">
    <property type="entry name" value="NUDIX_hydrolase_CS"/>
</dbReference>
<dbReference type="GO" id="GO:0051287">
    <property type="term" value="F:NAD binding"/>
    <property type="evidence" value="ECO:0007669"/>
    <property type="project" value="TreeGrafter"/>
</dbReference>
<dbReference type="Pfam" id="PF00293">
    <property type="entry name" value="NUDIX"/>
    <property type="match status" value="1"/>
</dbReference>
<dbReference type="PROSITE" id="PS00893">
    <property type="entry name" value="NUDIX_BOX"/>
    <property type="match status" value="1"/>
</dbReference>
<dbReference type="InterPro" id="IPR015797">
    <property type="entry name" value="NUDIX_hydrolase-like_dom_sf"/>
</dbReference>
<dbReference type="PANTHER" id="PTHR13994:SF13">
    <property type="entry name" value="FI03680P"/>
    <property type="match status" value="1"/>
</dbReference>
<accession>A0A917GQI9</accession>
<dbReference type="EMBL" id="BMHY01000001">
    <property type="protein sequence ID" value="GGG53598.1"/>
    <property type="molecule type" value="Genomic_DNA"/>
</dbReference>
<organism evidence="3 4">
    <name type="scientific">Paenibacillus radicis</name>
    <name type="common">ex Gao et al. 2016</name>
    <dbReference type="NCBI Taxonomy" id="1737354"/>
    <lineage>
        <taxon>Bacteria</taxon>
        <taxon>Bacillati</taxon>
        <taxon>Bacillota</taxon>
        <taxon>Bacilli</taxon>
        <taxon>Bacillales</taxon>
        <taxon>Paenibacillaceae</taxon>
        <taxon>Paenibacillus</taxon>
    </lineage>
</organism>
<dbReference type="Proteomes" id="UP000600247">
    <property type="component" value="Unassembled WGS sequence"/>
</dbReference>
<evidence type="ECO:0000313" key="3">
    <source>
        <dbReference type="EMBL" id="GGG53598.1"/>
    </source>
</evidence>
<reference evidence="3 4" key="1">
    <citation type="journal article" date="2014" name="Int. J. Syst. Evol. Microbiol.">
        <title>Complete genome sequence of Corynebacterium casei LMG S-19264T (=DSM 44701T), isolated from a smear-ripened cheese.</title>
        <authorList>
            <consortium name="US DOE Joint Genome Institute (JGI-PGF)"/>
            <person name="Walter F."/>
            <person name="Albersmeier A."/>
            <person name="Kalinowski J."/>
            <person name="Ruckert C."/>
        </authorList>
    </citation>
    <scope>NUCLEOTIDE SEQUENCE [LARGE SCALE GENOMIC DNA]</scope>
    <source>
        <strain evidence="3 4">CGMCC 1.15286</strain>
    </source>
</reference>
<gene>
    <name evidence="3" type="ORF">GCM10010918_02900</name>
</gene>
<evidence type="ECO:0000313" key="4">
    <source>
        <dbReference type="Proteomes" id="UP000600247"/>
    </source>
</evidence>
<dbReference type="SUPFAM" id="SSF55811">
    <property type="entry name" value="Nudix"/>
    <property type="match status" value="1"/>
</dbReference>
<dbReference type="PANTHER" id="PTHR13994">
    <property type="entry name" value="NUDIX HYDROLASE RELATED"/>
    <property type="match status" value="1"/>
</dbReference>
<keyword evidence="4" id="KW-1185">Reference proteome</keyword>
<proteinExistence type="predicted"/>
<evidence type="ECO:0000259" key="2">
    <source>
        <dbReference type="PROSITE" id="PS51462"/>
    </source>
</evidence>
<dbReference type="InterPro" id="IPR000086">
    <property type="entry name" value="NUDIX_hydrolase_dom"/>
</dbReference>
<dbReference type="GO" id="GO:0035529">
    <property type="term" value="F:NADH pyrophosphatase activity"/>
    <property type="evidence" value="ECO:0007669"/>
    <property type="project" value="TreeGrafter"/>
</dbReference>
<protein>
    <recommendedName>
        <fullName evidence="2">Nudix hydrolase domain-containing protein</fullName>
    </recommendedName>
</protein>
<evidence type="ECO:0000256" key="1">
    <source>
        <dbReference type="ARBA" id="ARBA00022801"/>
    </source>
</evidence>
<sequence>MLPGGYVEEGETIEEAAVREVKEEAGVESIPKRLLGVRSGVRQAQTGLEQSVYFIFEMELVSETIGSVDAEVSAVQFRPIEEVLLDPMVVSLTKEVLLNYKNSSSAAGLSKVNKAIETNNKYMKYDLYLK</sequence>
<dbReference type="GO" id="GO:0047631">
    <property type="term" value="F:ADP-ribose diphosphatase activity"/>
    <property type="evidence" value="ECO:0007669"/>
    <property type="project" value="TreeGrafter"/>
</dbReference>
<comment type="caution">
    <text evidence="3">The sequence shown here is derived from an EMBL/GenBank/DDBJ whole genome shotgun (WGS) entry which is preliminary data.</text>
</comment>
<dbReference type="InterPro" id="IPR003293">
    <property type="entry name" value="Nudix_hydrolase6-like"/>
</dbReference>
<keyword evidence="1" id="KW-0378">Hydrolase</keyword>
<dbReference type="Gene3D" id="3.90.79.10">
    <property type="entry name" value="Nucleoside Triphosphate Pyrophosphohydrolase"/>
    <property type="match status" value="1"/>
</dbReference>
<dbReference type="AlphaFoldDB" id="A0A917GQI9"/>
<feature type="domain" description="Nudix hydrolase" evidence="2">
    <location>
        <begin position="1"/>
        <end position="102"/>
    </location>
</feature>
<dbReference type="PROSITE" id="PS51462">
    <property type="entry name" value="NUDIX"/>
    <property type="match status" value="1"/>
</dbReference>
<name>A0A917GQI9_9BACL</name>
<dbReference type="RefSeq" id="WP_188887157.1">
    <property type="nucleotide sequence ID" value="NZ_BMHY01000001.1"/>
</dbReference>